<evidence type="ECO:0000313" key="3">
    <source>
        <dbReference type="Proteomes" id="UP000664169"/>
    </source>
</evidence>
<proteinExistence type="predicted"/>
<protein>
    <submittedName>
        <fullName evidence="2">Uncharacterized protein</fullName>
    </submittedName>
</protein>
<organism evidence="2 3">
    <name type="scientific">Gomphillus americanus</name>
    <dbReference type="NCBI Taxonomy" id="1940652"/>
    <lineage>
        <taxon>Eukaryota</taxon>
        <taxon>Fungi</taxon>
        <taxon>Dikarya</taxon>
        <taxon>Ascomycota</taxon>
        <taxon>Pezizomycotina</taxon>
        <taxon>Lecanoromycetes</taxon>
        <taxon>OSLEUM clade</taxon>
        <taxon>Ostropomycetidae</taxon>
        <taxon>Ostropales</taxon>
        <taxon>Graphidaceae</taxon>
        <taxon>Gomphilloideae</taxon>
        <taxon>Gomphillus</taxon>
    </lineage>
</organism>
<feature type="compositionally biased region" description="Basic and acidic residues" evidence="1">
    <location>
        <begin position="72"/>
        <end position="84"/>
    </location>
</feature>
<evidence type="ECO:0000256" key="1">
    <source>
        <dbReference type="SAM" id="MobiDB-lite"/>
    </source>
</evidence>
<feature type="compositionally biased region" description="Low complexity" evidence="1">
    <location>
        <begin position="43"/>
        <end position="56"/>
    </location>
</feature>
<feature type="region of interest" description="Disordered" evidence="1">
    <location>
        <begin position="792"/>
        <end position="866"/>
    </location>
</feature>
<accession>A0A8H3EFY4</accession>
<sequence length="866" mass="96668">MASIADDSESVSSLNESAWDIIDERSAASEDEGNSELSRIRTPMSEIPEPIYPEESLGGHDTSSESQYNHNRHAEFSHFRKDSSSDPPDTARPFTTAPLVQDELLEEQASYIKYRESDSQGEQDVSFVLTEFDRPERKKLITEHSLSDKDELAGTVRQRMSKDGLSTSGPFKVIYVGAAEMKESIVNKIASALASGPGFSPRDSLSSSRVTVVPISSFANDSSPDVVLIDSMGIDMNIEECKSAKQEKNNIILSMATKSKVQSSWDDTTSQAHLPEGYDRPDLAVFYVPSRESSSAKMTRSLAREFFTRHQIPMLLISYDTKWRKVSSLVDIDQRLPHLTIEAFQTETGKARILHRQAVDINTFVNIDSAQLSRSLALLNIQKSATSLIEDVSSKYLTETSFVPTLENVTHKSKPRLGTSSIFRIVLILFSISAMLLLRRNEIFQPAQRDSLAAKETAAPPVLQIMTTTLTKSSSLVITSTVTQTLLPSPSSTESVSKVPIAELLKDNLYQNKSDKFQIQVVGDSHVILRAPLWFLRSKSQPTLKISVQRSKQHVPHELSTLFTGVYAIKLPQEYAYGNLEITVSTSNRSKIPEVFQVELGNPWLKISGWQRAALAMKDHVAEDFFTARVGLLKAYSHTSTRVQYFFKDAIAKADSLMKEAEKVSLGSLASTLEHTDQLLTQTKSLTLSLTDRIRSAASSHNPVTFSSHHELLTKDLSSYSKKISDLVLAQAKNLGGAASGVLTLGQDIQTYRETHFVNEQKRLVQTWWSVFGVPKDLKAKFHQCKRGSLDGDKSGNGCRSCKAARKCRRQERQKSRHADSDDDDDDDEEDTSPRNFIKRRRQARVARKRNFEAAMDSTWDSDDGF</sequence>
<evidence type="ECO:0000313" key="2">
    <source>
        <dbReference type="EMBL" id="CAF9906461.1"/>
    </source>
</evidence>
<keyword evidence="3" id="KW-1185">Reference proteome</keyword>
<comment type="caution">
    <text evidence="2">The sequence shown here is derived from an EMBL/GenBank/DDBJ whole genome shotgun (WGS) entry which is preliminary data.</text>
</comment>
<reference evidence="2" key="1">
    <citation type="submission" date="2021-03" db="EMBL/GenBank/DDBJ databases">
        <authorList>
            <person name="Tagirdzhanova G."/>
        </authorList>
    </citation>
    <scope>NUCLEOTIDE SEQUENCE</scope>
</reference>
<dbReference type="AlphaFoldDB" id="A0A8H3EFY4"/>
<feature type="compositionally biased region" description="Basic and acidic residues" evidence="1">
    <location>
        <begin position="811"/>
        <end position="820"/>
    </location>
</feature>
<feature type="region of interest" description="Disordered" evidence="1">
    <location>
        <begin position="1"/>
        <end position="95"/>
    </location>
</feature>
<feature type="compositionally biased region" description="Acidic residues" evidence="1">
    <location>
        <begin position="821"/>
        <end position="831"/>
    </location>
</feature>
<name>A0A8H3EFY4_9LECA</name>
<dbReference type="OrthoDB" id="439943at2759"/>
<dbReference type="EMBL" id="CAJPDQ010000003">
    <property type="protein sequence ID" value="CAF9906461.1"/>
    <property type="molecule type" value="Genomic_DNA"/>
</dbReference>
<gene>
    <name evidence="2" type="ORF">GOMPHAMPRED_004718</name>
</gene>
<feature type="compositionally biased region" description="Basic residues" evidence="1">
    <location>
        <begin position="837"/>
        <end position="849"/>
    </location>
</feature>
<dbReference type="Proteomes" id="UP000664169">
    <property type="component" value="Unassembled WGS sequence"/>
</dbReference>